<dbReference type="SUPFAM" id="SSF48452">
    <property type="entry name" value="TPR-like"/>
    <property type="match status" value="3"/>
</dbReference>
<accession>A0A8H6CMP8</accession>
<gene>
    <name evidence="1" type="ORF">HO133_009366</name>
</gene>
<sequence length="944" mass="106807">MVTGKGYVVCEDSAAPICHNTERSGLHATHSDICRFASPESPDFQIILAALLRYAREAHKTIATRWTGARRFLATQRSIEASELIGFDAHNDNKPFLCESPRLRQAPADTRLRNKYFHVPHNVSSIFTGRDAVARVLESKILEQPVPDRPHQQKRFVLYGLGGSGKTQFCLKFVQDNSDRFWGIFWIDASTIENAERALSQIGQLGGLGATHDAGMYWLTGLDTPWLLVIDNADDPTIDYSRFFPPGERGHILVTSRNWDCKIHATIGYYEFGNMEEEDAITLLLKAADHDGTHDQQVREVARPIAKTLGYLALALIQAGASIRHGICSLEEYLDVLASYRTQIMNDDFVLVQGSDSYKYNIYTTWEVSVQKIESMASETAMDAIQILQVLAFIHFEQVPASMFERAWAVSQRPEERVLPQTLAAKILELFLSFAIFALIYTMMFPTRNWSTEPRLPNILLQHGSTWNFYRLRQALAMLSRFSLIIQHQENETWSMHPMVHFWARERLDTRDKKLWAEIAATTLALSITPGFEPSVQAYRRSLVSHIDSSLQIEQSLTLLAHRDDTHHVSKIVKFAAIYSECGDWIKARDLQEEAMNTKTNALGREHPETLDAMTALAWSYWNLSSRNKALELQRAVVETSAMALGANHSKTLKAMSSLALTYWLCGNRIEAEPLAEKAVNGLQDTLGRGHPDTLMAMEILGRVYMHRGRPHDAKPLLVEVYEARKTMFGPDNPDTLMAMAELGMTYHALGNLTEAELILEVVVAKRKRVLGQQHAYTLWAINDLSKIYCDQGHAVEAELLLVNILETVTRTLGKEHIGMSMTKMNLARAYIGQHQWAKSRDTLTDLVEMQVRTLGPKHPDTLAARSELARTYRYLGRLDEAEVIFSDLIDAMSKIMGPEHPWTKKAEGQLSAIYISQGRLEEAEQCDLRLRNWDAKLPKSQTI</sequence>
<protein>
    <submittedName>
        <fullName evidence="1">Uncharacterized protein</fullName>
    </submittedName>
</protein>
<evidence type="ECO:0000313" key="2">
    <source>
        <dbReference type="Proteomes" id="UP000593566"/>
    </source>
</evidence>
<dbReference type="RefSeq" id="XP_037155053.1">
    <property type="nucleotide sequence ID" value="XM_037300227.1"/>
</dbReference>
<organism evidence="1 2">
    <name type="scientific">Letharia lupina</name>
    <dbReference type="NCBI Taxonomy" id="560253"/>
    <lineage>
        <taxon>Eukaryota</taxon>
        <taxon>Fungi</taxon>
        <taxon>Dikarya</taxon>
        <taxon>Ascomycota</taxon>
        <taxon>Pezizomycotina</taxon>
        <taxon>Lecanoromycetes</taxon>
        <taxon>OSLEUM clade</taxon>
        <taxon>Lecanoromycetidae</taxon>
        <taxon>Lecanorales</taxon>
        <taxon>Lecanorineae</taxon>
        <taxon>Parmeliaceae</taxon>
        <taxon>Letharia</taxon>
    </lineage>
</organism>
<proteinExistence type="predicted"/>
<dbReference type="Gene3D" id="3.40.50.300">
    <property type="entry name" value="P-loop containing nucleotide triphosphate hydrolases"/>
    <property type="match status" value="1"/>
</dbReference>
<dbReference type="InterPro" id="IPR053137">
    <property type="entry name" value="NLR-like"/>
</dbReference>
<dbReference type="PANTHER" id="PTHR46082">
    <property type="entry name" value="ATP/GTP-BINDING PROTEIN-RELATED"/>
    <property type="match status" value="1"/>
</dbReference>
<dbReference type="PANTHER" id="PTHR46082:SF6">
    <property type="entry name" value="AAA+ ATPASE DOMAIN-CONTAINING PROTEIN-RELATED"/>
    <property type="match status" value="1"/>
</dbReference>
<dbReference type="EMBL" id="JACCJB010000006">
    <property type="protein sequence ID" value="KAF6226500.1"/>
    <property type="molecule type" value="Genomic_DNA"/>
</dbReference>
<dbReference type="InterPro" id="IPR027417">
    <property type="entry name" value="P-loop_NTPase"/>
</dbReference>
<dbReference type="InterPro" id="IPR011990">
    <property type="entry name" value="TPR-like_helical_dom_sf"/>
</dbReference>
<keyword evidence="2" id="KW-1185">Reference proteome</keyword>
<dbReference type="Pfam" id="PF13424">
    <property type="entry name" value="TPR_12"/>
    <property type="match status" value="3"/>
</dbReference>
<dbReference type="Gene3D" id="1.25.40.10">
    <property type="entry name" value="Tetratricopeptide repeat domain"/>
    <property type="match status" value="2"/>
</dbReference>
<reference evidence="1 2" key="1">
    <citation type="journal article" date="2020" name="Genomics">
        <title>Complete, high-quality genomes from long-read metagenomic sequencing of two wolf lichen thalli reveals enigmatic genome architecture.</title>
        <authorList>
            <person name="McKenzie S.K."/>
            <person name="Walston R.F."/>
            <person name="Allen J.L."/>
        </authorList>
    </citation>
    <scope>NUCLEOTIDE SEQUENCE [LARGE SCALE GENOMIC DNA]</scope>
    <source>
        <strain evidence="1">WasteWater1</strain>
    </source>
</reference>
<dbReference type="Proteomes" id="UP000593566">
    <property type="component" value="Unassembled WGS sequence"/>
</dbReference>
<dbReference type="SUPFAM" id="SSF52540">
    <property type="entry name" value="P-loop containing nucleoside triphosphate hydrolases"/>
    <property type="match status" value="1"/>
</dbReference>
<dbReference type="GeneID" id="59337761"/>
<dbReference type="AlphaFoldDB" id="A0A8H6CMP8"/>
<evidence type="ECO:0000313" key="1">
    <source>
        <dbReference type="EMBL" id="KAF6226500.1"/>
    </source>
</evidence>
<dbReference type="Pfam" id="PF13374">
    <property type="entry name" value="TPR_10"/>
    <property type="match status" value="2"/>
</dbReference>
<name>A0A8H6CMP8_9LECA</name>
<comment type="caution">
    <text evidence="1">The sequence shown here is derived from an EMBL/GenBank/DDBJ whole genome shotgun (WGS) entry which is preliminary data.</text>
</comment>